<evidence type="ECO:0000256" key="6">
    <source>
        <dbReference type="ARBA" id="ARBA00018193"/>
    </source>
</evidence>
<keyword evidence="9" id="KW-0311">Gluconate utilization</keyword>
<keyword evidence="8" id="KW-0560">Oxidoreductase</keyword>
<evidence type="ECO:0000256" key="8">
    <source>
        <dbReference type="ARBA" id="ARBA00023002"/>
    </source>
</evidence>
<dbReference type="EMBL" id="CASHTH010001529">
    <property type="protein sequence ID" value="CAI8016434.1"/>
    <property type="molecule type" value="Genomic_DNA"/>
</dbReference>
<dbReference type="InterPro" id="IPR013328">
    <property type="entry name" value="6PGD_dom2"/>
</dbReference>
<dbReference type="FunFam" id="1.20.5.320:FF:000001">
    <property type="entry name" value="6-phosphogluconate dehydrogenase, decarboxylating"/>
    <property type="match status" value="1"/>
</dbReference>
<evidence type="ECO:0000256" key="9">
    <source>
        <dbReference type="ARBA" id="ARBA00023064"/>
    </source>
</evidence>
<dbReference type="PRINTS" id="PR00076">
    <property type="entry name" value="6PGDHDRGNASE"/>
</dbReference>
<keyword evidence="7" id="KW-0521">NADP</keyword>
<dbReference type="Pfam" id="PF00393">
    <property type="entry name" value="6PGD"/>
    <property type="match status" value="1"/>
</dbReference>
<dbReference type="InterPro" id="IPR008927">
    <property type="entry name" value="6-PGluconate_DH-like_C_sf"/>
</dbReference>
<gene>
    <name evidence="13" type="ORF">GBAR_LOCUS10077</name>
</gene>
<sequence>MVSPILTEIAATGGWQPVLHVHRRRVAPATTSRWCTTASSTATCSLSPKRSPCCSNVCGMTYPAMQERFADWNRGDLDSYLIEITARILAATDPETGAPMVEVILDKAGQKGTGTWTGQSALELGAPAPTIAEAVFARSLSAAKRERVTAAGVLRGPGTNFTGDRADLADAIGHALYAAKICSYAQGFALMRTAASEYEWQLDYGAIAMIWRGGCIIRARFLQRIKEAYDREPNLANLMLDPYFADVLHRAQSAWRKVIGAATSAGIPVPAFASALSYFDSYRTARLPASLIQAQRDYFGAHTYERVDRPGTFHTNWSST</sequence>
<proteinExistence type="inferred from homology"/>
<evidence type="ECO:0000259" key="12">
    <source>
        <dbReference type="SMART" id="SM01350"/>
    </source>
</evidence>
<evidence type="ECO:0000256" key="10">
    <source>
        <dbReference type="ARBA" id="ARBA00023126"/>
    </source>
</evidence>
<evidence type="ECO:0000313" key="13">
    <source>
        <dbReference type="EMBL" id="CAI8016434.1"/>
    </source>
</evidence>
<reference evidence="13" key="1">
    <citation type="submission" date="2023-03" db="EMBL/GenBank/DDBJ databases">
        <authorList>
            <person name="Steffen K."/>
            <person name="Cardenas P."/>
        </authorList>
    </citation>
    <scope>NUCLEOTIDE SEQUENCE</scope>
</reference>
<organism evidence="13 14">
    <name type="scientific">Geodia barretti</name>
    <name type="common">Barrett's horny sponge</name>
    <dbReference type="NCBI Taxonomy" id="519541"/>
    <lineage>
        <taxon>Eukaryota</taxon>
        <taxon>Metazoa</taxon>
        <taxon>Porifera</taxon>
        <taxon>Demospongiae</taxon>
        <taxon>Heteroscleromorpha</taxon>
        <taxon>Tetractinellida</taxon>
        <taxon>Astrophorina</taxon>
        <taxon>Geodiidae</taxon>
        <taxon>Geodia</taxon>
    </lineage>
</organism>
<comment type="subunit">
    <text evidence="4">Homodimer.</text>
</comment>
<dbReference type="SUPFAM" id="SSF48179">
    <property type="entry name" value="6-phosphogluconate dehydrogenase C-terminal domain-like"/>
    <property type="match status" value="1"/>
</dbReference>
<dbReference type="PROSITE" id="PS00461">
    <property type="entry name" value="6PGD"/>
    <property type="match status" value="1"/>
</dbReference>
<evidence type="ECO:0000256" key="1">
    <source>
        <dbReference type="ARBA" id="ARBA00002526"/>
    </source>
</evidence>
<comment type="catalytic activity">
    <reaction evidence="11">
        <text>6-phospho-D-gluconate + NADP(+) = D-ribulose 5-phosphate + CO2 + NADPH</text>
        <dbReference type="Rhea" id="RHEA:10116"/>
        <dbReference type="ChEBI" id="CHEBI:16526"/>
        <dbReference type="ChEBI" id="CHEBI:57783"/>
        <dbReference type="ChEBI" id="CHEBI:58121"/>
        <dbReference type="ChEBI" id="CHEBI:58349"/>
        <dbReference type="ChEBI" id="CHEBI:58759"/>
        <dbReference type="EC" id="1.1.1.44"/>
    </reaction>
</comment>
<name>A0AA35WDC9_GEOBA</name>
<dbReference type="GO" id="GO:0019521">
    <property type="term" value="P:D-gluconate metabolic process"/>
    <property type="evidence" value="ECO:0007669"/>
    <property type="project" value="UniProtKB-KW"/>
</dbReference>
<comment type="caution">
    <text evidence="13">The sequence shown here is derived from an EMBL/GenBank/DDBJ whole genome shotgun (WGS) entry which is preliminary data.</text>
</comment>
<dbReference type="SMART" id="SM01350">
    <property type="entry name" value="6PGD"/>
    <property type="match status" value="1"/>
</dbReference>
<dbReference type="AlphaFoldDB" id="A0AA35WDC9"/>
<accession>A0AA35WDC9</accession>
<evidence type="ECO:0000256" key="7">
    <source>
        <dbReference type="ARBA" id="ARBA00022857"/>
    </source>
</evidence>
<keyword evidence="10" id="KW-0570">Pentose shunt</keyword>
<keyword evidence="14" id="KW-1185">Reference proteome</keyword>
<evidence type="ECO:0000256" key="5">
    <source>
        <dbReference type="ARBA" id="ARBA00013011"/>
    </source>
</evidence>
<comment type="pathway">
    <text evidence="2">Carbohydrate degradation; pentose phosphate pathway; D-ribulose 5-phosphate from D-glucose 6-phosphate (oxidative stage): step 3/3.</text>
</comment>
<protein>
    <recommendedName>
        <fullName evidence="6">6-phosphogluconate dehydrogenase, decarboxylating</fullName>
        <ecNumber evidence="5">1.1.1.44</ecNumber>
    </recommendedName>
</protein>
<dbReference type="Gene3D" id="1.10.1040.10">
    <property type="entry name" value="N-(1-d-carboxylethyl)-l-norvaline Dehydrogenase, domain 2"/>
    <property type="match status" value="1"/>
</dbReference>
<dbReference type="GO" id="GO:0006098">
    <property type="term" value="P:pentose-phosphate shunt"/>
    <property type="evidence" value="ECO:0007669"/>
    <property type="project" value="UniProtKB-KW"/>
</dbReference>
<dbReference type="InterPro" id="IPR006184">
    <property type="entry name" value="6PGdom_BS"/>
</dbReference>
<comment type="function">
    <text evidence="1">Catalyzes the oxidative decarboxylation of 6-phosphogluconate to ribulose 5-phosphate and CO(2), with concomitant reduction of NADP to NADPH.</text>
</comment>
<dbReference type="EC" id="1.1.1.44" evidence="5"/>
<dbReference type="GO" id="GO:0004616">
    <property type="term" value="F:phosphogluconate dehydrogenase (decarboxylating) activity"/>
    <property type="evidence" value="ECO:0007669"/>
    <property type="project" value="UniProtKB-EC"/>
</dbReference>
<dbReference type="Gene3D" id="1.20.5.320">
    <property type="entry name" value="6-Phosphogluconate Dehydrogenase, domain 3"/>
    <property type="match status" value="1"/>
</dbReference>
<dbReference type="FunFam" id="1.10.1040.10:FF:000032">
    <property type="entry name" value="6-phosphogluconate dehydrogenase, decarboxylating"/>
    <property type="match status" value="1"/>
</dbReference>
<dbReference type="InterPro" id="IPR006183">
    <property type="entry name" value="Pgluconate_DH"/>
</dbReference>
<evidence type="ECO:0000256" key="3">
    <source>
        <dbReference type="ARBA" id="ARBA00008419"/>
    </source>
</evidence>
<dbReference type="PANTHER" id="PTHR11811">
    <property type="entry name" value="6-PHOSPHOGLUCONATE DEHYDROGENASE"/>
    <property type="match status" value="1"/>
</dbReference>
<dbReference type="InterPro" id="IPR006114">
    <property type="entry name" value="6PGDH_C"/>
</dbReference>
<evidence type="ECO:0000256" key="11">
    <source>
        <dbReference type="ARBA" id="ARBA00048640"/>
    </source>
</evidence>
<evidence type="ECO:0000256" key="2">
    <source>
        <dbReference type="ARBA" id="ARBA00004874"/>
    </source>
</evidence>
<dbReference type="Proteomes" id="UP001174909">
    <property type="component" value="Unassembled WGS sequence"/>
</dbReference>
<evidence type="ECO:0000256" key="4">
    <source>
        <dbReference type="ARBA" id="ARBA00011738"/>
    </source>
</evidence>
<comment type="similarity">
    <text evidence="3">Belongs to the 6-phosphogluconate dehydrogenase family.</text>
</comment>
<evidence type="ECO:0000313" key="14">
    <source>
        <dbReference type="Proteomes" id="UP001174909"/>
    </source>
</evidence>
<feature type="domain" description="6-phosphogluconate dehydrogenase C-terminal" evidence="12">
    <location>
        <begin position="55"/>
        <end position="318"/>
    </location>
</feature>